<evidence type="ECO:0000256" key="2">
    <source>
        <dbReference type="ARBA" id="ARBA00022741"/>
    </source>
</evidence>
<dbReference type="InterPro" id="IPR036759">
    <property type="entry name" value="TPK_catalytic_sf"/>
</dbReference>
<evidence type="ECO:0000313" key="8">
    <source>
        <dbReference type="Proteomes" id="UP001595632"/>
    </source>
</evidence>
<dbReference type="InterPro" id="IPR006282">
    <property type="entry name" value="Thi_PPkinase"/>
</dbReference>
<evidence type="ECO:0000256" key="5">
    <source>
        <dbReference type="NCBIfam" id="TIGR01378"/>
    </source>
</evidence>
<dbReference type="NCBIfam" id="TIGR01378">
    <property type="entry name" value="thi_PPkinase"/>
    <property type="match status" value="1"/>
</dbReference>
<name>A0ABV7GPT0_9RHOB</name>
<accession>A0ABV7GPT0</accession>
<feature type="domain" description="Thiamin pyrophosphokinase thiamin-binding" evidence="6">
    <location>
        <begin position="130"/>
        <end position="204"/>
    </location>
</feature>
<evidence type="ECO:0000256" key="3">
    <source>
        <dbReference type="ARBA" id="ARBA00022777"/>
    </source>
</evidence>
<keyword evidence="8" id="KW-1185">Reference proteome</keyword>
<dbReference type="InterPro" id="IPR007373">
    <property type="entry name" value="Thiamin_PyroPKinase_B1-bd"/>
</dbReference>
<dbReference type="InterPro" id="IPR053149">
    <property type="entry name" value="TPK"/>
</dbReference>
<keyword evidence="3" id="KW-0418">Kinase</keyword>
<evidence type="ECO:0000259" key="6">
    <source>
        <dbReference type="SMART" id="SM00983"/>
    </source>
</evidence>
<dbReference type="Proteomes" id="UP001595632">
    <property type="component" value="Unassembled WGS sequence"/>
</dbReference>
<dbReference type="RefSeq" id="WP_275630898.1">
    <property type="nucleotide sequence ID" value="NZ_JARGYD010000001.1"/>
</dbReference>
<dbReference type="InterPro" id="IPR007371">
    <property type="entry name" value="TPK_catalytic"/>
</dbReference>
<dbReference type="PANTHER" id="PTHR41299:SF1">
    <property type="entry name" value="THIAMINE PYROPHOSPHOKINASE"/>
    <property type="match status" value="1"/>
</dbReference>
<sequence length="221" mass="23105">MKKSFVQSQVPVTLVGGAPLESARLQESLALAPCLVAADGGAARALQDGLQPEAVIGDMDSLDAGARARIDSARILEIAEQDTTDFDKCLAQISAPLVVAVGFTGARLDHELAVYNVLARRSPAEAVVFGTHDIAFHAPPTLRLDLPEDSRVSLFPMAAVTGRSRGLRWPIDGIDFAPDGRSGTSNAVSGGPVELEFDGPGMLVILPRTALTQVVRVLSGG</sequence>
<reference evidence="8" key="1">
    <citation type="journal article" date="2019" name="Int. J. Syst. Evol. Microbiol.">
        <title>The Global Catalogue of Microorganisms (GCM) 10K type strain sequencing project: providing services to taxonomists for standard genome sequencing and annotation.</title>
        <authorList>
            <consortium name="The Broad Institute Genomics Platform"/>
            <consortium name="The Broad Institute Genome Sequencing Center for Infectious Disease"/>
            <person name="Wu L."/>
            <person name="Ma J."/>
        </authorList>
    </citation>
    <scope>NUCLEOTIDE SEQUENCE [LARGE SCALE GENOMIC DNA]</scope>
    <source>
        <strain evidence="8">KCTC 52366</strain>
    </source>
</reference>
<dbReference type="SUPFAM" id="SSF63862">
    <property type="entry name" value="Thiamin pyrophosphokinase, substrate-binding domain"/>
    <property type="match status" value="1"/>
</dbReference>
<dbReference type="EC" id="2.7.6.2" evidence="5"/>
<dbReference type="CDD" id="cd07995">
    <property type="entry name" value="TPK"/>
    <property type="match status" value="1"/>
</dbReference>
<proteinExistence type="predicted"/>
<dbReference type="InterPro" id="IPR036371">
    <property type="entry name" value="TPK_B1-bd_sf"/>
</dbReference>
<dbReference type="EMBL" id="JBHRTB010000010">
    <property type="protein sequence ID" value="MFC3143614.1"/>
    <property type="molecule type" value="Genomic_DNA"/>
</dbReference>
<dbReference type="Pfam" id="PF04263">
    <property type="entry name" value="TPK_catalytic"/>
    <property type="match status" value="1"/>
</dbReference>
<dbReference type="SMART" id="SM00983">
    <property type="entry name" value="TPK_B1_binding"/>
    <property type="match status" value="1"/>
</dbReference>
<gene>
    <name evidence="7" type="ORF">ACFOGP_12905</name>
</gene>
<dbReference type="Gene3D" id="3.40.50.10240">
    <property type="entry name" value="Thiamin pyrophosphokinase, catalytic domain"/>
    <property type="match status" value="1"/>
</dbReference>
<keyword evidence="1 7" id="KW-0808">Transferase</keyword>
<dbReference type="GO" id="GO:0004788">
    <property type="term" value="F:thiamine diphosphokinase activity"/>
    <property type="evidence" value="ECO:0007669"/>
    <property type="project" value="UniProtKB-EC"/>
</dbReference>
<keyword evidence="4" id="KW-0067">ATP-binding</keyword>
<dbReference type="PANTHER" id="PTHR41299">
    <property type="entry name" value="THIAMINE PYROPHOSPHOKINASE"/>
    <property type="match status" value="1"/>
</dbReference>
<organism evidence="7 8">
    <name type="scientific">Psychromarinibacter halotolerans</name>
    <dbReference type="NCBI Taxonomy" id="1775175"/>
    <lineage>
        <taxon>Bacteria</taxon>
        <taxon>Pseudomonadati</taxon>
        <taxon>Pseudomonadota</taxon>
        <taxon>Alphaproteobacteria</taxon>
        <taxon>Rhodobacterales</taxon>
        <taxon>Paracoccaceae</taxon>
        <taxon>Psychromarinibacter</taxon>
    </lineage>
</organism>
<comment type="caution">
    <text evidence="7">The sequence shown here is derived from an EMBL/GenBank/DDBJ whole genome shotgun (WGS) entry which is preliminary data.</text>
</comment>
<evidence type="ECO:0000256" key="1">
    <source>
        <dbReference type="ARBA" id="ARBA00022679"/>
    </source>
</evidence>
<protein>
    <recommendedName>
        <fullName evidence="5">Thiamine diphosphokinase</fullName>
        <ecNumber evidence="5">2.7.6.2</ecNumber>
    </recommendedName>
</protein>
<evidence type="ECO:0000313" key="7">
    <source>
        <dbReference type="EMBL" id="MFC3143614.1"/>
    </source>
</evidence>
<keyword evidence="2" id="KW-0547">Nucleotide-binding</keyword>
<evidence type="ECO:0000256" key="4">
    <source>
        <dbReference type="ARBA" id="ARBA00022840"/>
    </source>
</evidence>
<dbReference type="SUPFAM" id="SSF63999">
    <property type="entry name" value="Thiamin pyrophosphokinase, catalytic domain"/>
    <property type="match status" value="1"/>
</dbReference>